<feature type="domain" description="THIF-type NAD/FAD binding fold" evidence="1">
    <location>
        <begin position="96"/>
        <end position="340"/>
    </location>
</feature>
<evidence type="ECO:0000313" key="2">
    <source>
        <dbReference type="EMBL" id="CAD8574036.1"/>
    </source>
</evidence>
<accession>A0A7S0PJK6</accession>
<dbReference type="Gene3D" id="3.40.50.720">
    <property type="entry name" value="NAD(P)-binding Rossmann-like Domain"/>
    <property type="match status" value="1"/>
</dbReference>
<gene>
    <name evidence="2" type="ORF">LDAN0322_LOCUS180</name>
</gene>
<dbReference type="AlphaFoldDB" id="A0A7S0PJK6"/>
<sequence length="375" mass="41617">MNLSTSVYSCLIATHFLNHILVANCFLATSHAPIHLEGDFSFSDTRTTTNGIHQFTSGFQLFSSLDNIAGNDEYKMRFGGVGRLFSDNETNNENRVLKRLQSSTVAVIGIGGVGSWTAEALCRSGVGNIILMDLDDICISNSNRQLHATKENIGKMKVEVMKERLLSINPECNITSIMDFVSVDNAYGLVKRMMPELSILVDAIDGKKEKTALISACSRLKVPIVTVGGAAGRTDPTKIECDDITKVQEDRLLFWCRKDLRQRYGFPKGPENFNKKKYKPRSWRIWAVYSTEIQKSAPASEQKQADRSSSLRLCDGSLGTSCFVTGSYGFVAASKVVSMIAANKLIYPRYHGTERMSRGREKKVQAENVDLNLLL</sequence>
<dbReference type="InterPro" id="IPR045886">
    <property type="entry name" value="ThiF/MoeB/HesA"/>
</dbReference>
<dbReference type="GO" id="GO:0061503">
    <property type="term" value="F:tRNA threonylcarbamoyladenosine dehydratase"/>
    <property type="evidence" value="ECO:0007669"/>
    <property type="project" value="TreeGrafter"/>
</dbReference>
<organism evidence="2">
    <name type="scientific">Leptocylindrus aporus</name>
    <dbReference type="NCBI Taxonomy" id="1398097"/>
    <lineage>
        <taxon>Eukaryota</taxon>
        <taxon>Sar</taxon>
        <taxon>Stramenopiles</taxon>
        <taxon>Ochrophyta</taxon>
        <taxon>Bacillariophyta</taxon>
        <taxon>Coscinodiscophyceae</taxon>
        <taxon>Chaetocerotophycidae</taxon>
        <taxon>Leptocylindrales</taxon>
        <taxon>Leptocylindraceae</taxon>
        <taxon>Leptocylindrus</taxon>
    </lineage>
</organism>
<evidence type="ECO:0000259" key="1">
    <source>
        <dbReference type="Pfam" id="PF00899"/>
    </source>
</evidence>
<dbReference type="InterPro" id="IPR000594">
    <property type="entry name" value="ThiF_NAD_FAD-bd"/>
</dbReference>
<proteinExistence type="predicted"/>
<reference evidence="2" key="1">
    <citation type="submission" date="2021-01" db="EMBL/GenBank/DDBJ databases">
        <authorList>
            <person name="Corre E."/>
            <person name="Pelletier E."/>
            <person name="Niang G."/>
            <person name="Scheremetjew M."/>
            <person name="Finn R."/>
            <person name="Kale V."/>
            <person name="Holt S."/>
            <person name="Cochrane G."/>
            <person name="Meng A."/>
            <person name="Brown T."/>
            <person name="Cohen L."/>
        </authorList>
    </citation>
    <scope>NUCLEOTIDE SEQUENCE</scope>
    <source>
        <strain evidence="2">B651</strain>
    </source>
</reference>
<dbReference type="InterPro" id="IPR035985">
    <property type="entry name" value="Ubiquitin-activating_enz"/>
</dbReference>
<name>A0A7S0PJK6_9STRA</name>
<protein>
    <recommendedName>
        <fullName evidence="1">THIF-type NAD/FAD binding fold domain-containing protein</fullName>
    </recommendedName>
</protein>
<dbReference type="CDD" id="cd00755">
    <property type="entry name" value="YgdL_like"/>
    <property type="match status" value="1"/>
</dbReference>
<dbReference type="PANTHER" id="PTHR43267">
    <property type="entry name" value="TRNA THREONYLCARBAMOYLADENOSINE DEHYDRATASE"/>
    <property type="match status" value="1"/>
</dbReference>
<dbReference type="GO" id="GO:0008641">
    <property type="term" value="F:ubiquitin-like modifier activating enzyme activity"/>
    <property type="evidence" value="ECO:0007669"/>
    <property type="project" value="InterPro"/>
</dbReference>
<dbReference type="Pfam" id="PF00899">
    <property type="entry name" value="ThiF"/>
    <property type="match status" value="1"/>
</dbReference>
<dbReference type="GO" id="GO:0061504">
    <property type="term" value="P:cyclic threonylcarbamoyladenosine biosynthetic process"/>
    <property type="evidence" value="ECO:0007669"/>
    <property type="project" value="TreeGrafter"/>
</dbReference>
<dbReference type="PANTHER" id="PTHR43267:SF1">
    <property type="entry name" value="TRNA THREONYLCARBAMOYLADENOSINE DEHYDRATASE"/>
    <property type="match status" value="1"/>
</dbReference>
<dbReference type="SUPFAM" id="SSF69572">
    <property type="entry name" value="Activating enzymes of the ubiquitin-like proteins"/>
    <property type="match status" value="1"/>
</dbReference>
<dbReference type="EMBL" id="HBEU01000277">
    <property type="protein sequence ID" value="CAD8574036.1"/>
    <property type="molecule type" value="Transcribed_RNA"/>
</dbReference>